<dbReference type="Proteomes" id="UP000727490">
    <property type="component" value="Unassembled WGS sequence"/>
</dbReference>
<evidence type="ECO:0000313" key="3">
    <source>
        <dbReference type="EMBL" id="MBW3467055.1"/>
    </source>
</evidence>
<evidence type="ECO:0000259" key="2">
    <source>
        <dbReference type="Pfam" id="PF03432"/>
    </source>
</evidence>
<feature type="compositionally biased region" description="Polar residues" evidence="1">
    <location>
        <begin position="368"/>
        <end position="382"/>
    </location>
</feature>
<dbReference type="Pfam" id="PF03432">
    <property type="entry name" value="Relaxase"/>
    <property type="match status" value="1"/>
</dbReference>
<evidence type="ECO:0000313" key="4">
    <source>
        <dbReference type="Proteomes" id="UP000727490"/>
    </source>
</evidence>
<keyword evidence="4" id="KW-1185">Reference proteome</keyword>
<organism evidence="3 4">
    <name type="scientific">Arthrospiribacter ruber</name>
    <dbReference type="NCBI Taxonomy" id="2487934"/>
    <lineage>
        <taxon>Bacteria</taxon>
        <taxon>Pseudomonadati</taxon>
        <taxon>Bacteroidota</taxon>
        <taxon>Cytophagia</taxon>
        <taxon>Cytophagales</taxon>
        <taxon>Cyclobacteriaceae</taxon>
        <taxon>Arthrospiribacter</taxon>
    </lineage>
</organism>
<dbReference type="EMBL" id="RPHB01000002">
    <property type="protein sequence ID" value="MBW3467055.1"/>
    <property type="molecule type" value="Genomic_DNA"/>
</dbReference>
<gene>
    <name evidence="3" type="ORF">EGN73_04420</name>
</gene>
<feature type="region of interest" description="Disordered" evidence="1">
    <location>
        <begin position="351"/>
        <end position="389"/>
    </location>
</feature>
<accession>A0A951ITB0</accession>
<comment type="caution">
    <text evidence="3">The sequence shown here is derived from an EMBL/GenBank/DDBJ whole genome shotgun (WGS) entry which is preliminary data.</text>
</comment>
<feature type="compositionally biased region" description="Basic residues" evidence="1">
    <location>
        <begin position="413"/>
        <end position="424"/>
    </location>
</feature>
<dbReference type="InterPro" id="IPR005094">
    <property type="entry name" value="Endonuclease_MobA/VirD2"/>
</dbReference>
<name>A0A951ITB0_9BACT</name>
<protein>
    <submittedName>
        <fullName evidence="3">Relaxase/mobilization nuclease</fullName>
    </submittedName>
</protein>
<sequence>MVAKITTGKSLRGLIIYNEKKVKLGEAKVLMAKGFPKGMESSSTDFKLIRFKKLLDLNRRTKTNAVHISLNFSLKDKIDDKLLAFIANEYMERIGFGSQPWMVYRHFDAGHPHIHIVSVNINAEGKRIETHNLGKNQSETARKELETELGLIKAEDQKKDYLLRAPLEKAEYGVAETKSLISSIVTEVFRTYSFRSFAAYNAALSQFRIEAVKAGKTDESGIQHGLLYFILDSEGRRCSVPVKASSIHSRPTLSKIQKKADQERKTKPDKGLINRLEAVRKRVSENNGDLEGFILELKKNAIGLKTAFNGEGRLYGTTYIDNIHRKVYKGSDLGKDYTAEGLSQLFLKGQDKEEDEWTDQNRLDVSEKQTYTQSKGTLSKPETGSLGPDLEQLAYMVSWKIPERNFATPDPFRKKRKKKKKGQH</sequence>
<feature type="region of interest" description="Disordered" evidence="1">
    <location>
        <begin position="405"/>
        <end position="424"/>
    </location>
</feature>
<dbReference type="RefSeq" id="WP_219287262.1">
    <property type="nucleotide sequence ID" value="NZ_RPHB01000002.1"/>
</dbReference>
<evidence type="ECO:0000256" key="1">
    <source>
        <dbReference type="SAM" id="MobiDB-lite"/>
    </source>
</evidence>
<dbReference type="AlphaFoldDB" id="A0A951ITB0"/>
<proteinExistence type="predicted"/>
<feature type="domain" description="MobA/VirD2-like nuclease" evidence="2">
    <location>
        <begin position="17"/>
        <end position="151"/>
    </location>
</feature>
<reference evidence="3 4" key="1">
    <citation type="journal article" date="2020" name="Syst. Appl. Microbiol.">
        <title>Arthrospiribacter ruber gen. nov., sp. nov., a novel bacterium isolated from Arthrospira cultures.</title>
        <authorList>
            <person name="Waleron M."/>
            <person name="Misztak A."/>
            <person name="Waleron M.M."/>
            <person name="Furmaniak M."/>
            <person name="Mrozik A."/>
            <person name="Waleron K."/>
        </authorList>
    </citation>
    <scope>NUCLEOTIDE SEQUENCE [LARGE SCALE GENOMIC DNA]</scope>
    <source>
        <strain evidence="3 4">DPMB0001</strain>
    </source>
</reference>